<gene>
    <name evidence="1" type="ORF">PanWU01x14_264040</name>
</gene>
<keyword evidence="2" id="KW-1185">Reference proteome</keyword>
<protein>
    <submittedName>
        <fullName evidence="1">UDP-glucuronosyl/UDP-glucosyltransferase</fullName>
    </submittedName>
</protein>
<name>A0A2P5B7P3_PARAD</name>
<accession>A0A2P5B7P3</accession>
<sequence>MAGENEIFVVTGSGQAHLHPSMELCNHLASRSYHCTLVVPSTALSSSIPSSFTQNPLAGTVRIAGSAGPPMPGPDPFCHQAAQDLEAQLSGHSARPLCAIIDFQMGWTMKIFWKFDVPVIGFFTFGACAAAME</sequence>
<dbReference type="GO" id="GO:0016740">
    <property type="term" value="F:transferase activity"/>
    <property type="evidence" value="ECO:0007669"/>
    <property type="project" value="UniProtKB-KW"/>
</dbReference>
<comment type="caution">
    <text evidence="1">The sequence shown here is derived from an EMBL/GenBank/DDBJ whole genome shotgun (WGS) entry which is preliminary data.</text>
</comment>
<dbReference type="EMBL" id="JXTB01000343">
    <property type="protein sequence ID" value="PON44814.1"/>
    <property type="molecule type" value="Genomic_DNA"/>
</dbReference>
<keyword evidence="1" id="KW-0808">Transferase</keyword>
<dbReference type="AlphaFoldDB" id="A0A2P5B7P3"/>
<dbReference type="SUPFAM" id="SSF53756">
    <property type="entry name" value="UDP-Glycosyltransferase/glycogen phosphorylase"/>
    <property type="match status" value="1"/>
</dbReference>
<reference evidence="2" key="1">
    <citation type="submission" date="2016-06" db="EMBL/GenBank/DDBJ databases">
        <title>Parallel loss of symbiosis genes in relatives of nitrogen-fixing non-legume Parasponia.</title>
        <authorList>
            <person name="Van Velzen R."/>
            <person name="Holmer R."/>
            <person name="Bu F."/>
            <person name="Rutten L."/>
            <person name="Van Zeijl A."/>
            <person name="Liu W."/>
            <person name="Santuari L."/>
            <person name="Cao Q."/>
            <person name="Sharma T."/>
            <person name="Shen D."/>
            <person name="Roswanjaya Y."/>
            <person name="Wardhani T."/>
            <person name="Kalhor M.S."/>
            <person name="Jansen J."/>
            <person name="Van den Hoogen J."/>
            <person name="Gungor B."/>
            <person name="Hartog M."/>
            <person name="Hontelez J."/>
            <person name="Verver J."/>
            <person name="Yang W.-C."/>
            <person name="Schijlen E."/>
            <person name="Repin R."/>
            <person name="Schilthuizen M."/>
            <person name="Schranz E."/>
            <person name="Heidstra R."/>
            <person name="Miyata K."/>
            <person name="Fedorova E."/>
            <person name="Kohlen W."/>
            <person name="Bisseling T."/>
            <person name="Smit S."/>
            <person name="Geurts R."/>
        </authorList>
    </citation>
    <scope>NUCLEOTIDE SEQUENCE [LARGE SCALE GENOMIC DNA]</scope>
    <source>
        <strain evidence="2">cv. WU1-14</strain>
    </source>
</reference>
<organism evidence="1 2">
    <name type="scientific">Parasponia andersonii</name>
    <name type="common">Sponia andersonii</name>
    <dbReference type="NCBI Taxonomy" id="3476"/>
    <lineage>
        <taxon>Eukaryota</taxon>
        <taxon>Viridiplantae</taxon>
        <taxon>Streptophyta</taxon>
        <taxon>Embryophyta</taxon>
        <taxon>Tracheophyta</taxon>
        <taxon>Spermatophyta</taxon>
        <taxon>Magnoliopsida</taxon>
        <taxon>eudicotyledons</taxon>
        <taxon>Gunneridae</taxon>
        <taxon>Pentapetalae</taxon>
        <taxon>rosids</taxon>
        <taxon>fabids</taxon>
        <taxon>Rosales</taxon>
        <taxon>Cannabaceae</taxon>
        <taxon>Parasponia</taxon>
    </lineage>
</organism>
<proteinExistence type="predicted"/>
<evidence type="ECO:0000313" key="2">
    <source>
        <dbReference type="Proteomes" id="UP000237105"/>
    </source>
</evidence>
<dbReference type="OrthoDB" id="5835829at2759"/>
<evidence type="ECO:0000313" key="1">
    <source>
        <dbReference type="EMBL" id="PON44814.1"/>
    </source>
</evidence>
<dbReference type="Gene3D" id="3.40.50.2000">
    <property type="entry name" value="Glycogen Phosphorylase B"/>
    <property type="match status" value="1"/>
</dbReference>
<dbReference type="Proteomes" id="UP000237105">
    <property type="component" value="Unassembled WGS sequence"/>
</dbReference>